<comment type="caution">
    <text evidence="1">The sequence shown here is derived from an EMBL/GenBank/DDBJ whole genome shotgun (WGS) entry which is preliminary data.</text>
</comment>
<feature type="non-terminal residue" evidence="1">
    <location>
        <position position="1"/>
    </location>
</feature>
<protein>
    <submittedName>
        <fullName evidence="1">Uncharacterized protein</fullName>
    </submittedName>
</protein>
<sequence length="85" mass="10117">RSWRSIIRASRLIPSSRWHRLSRYACPKACRARWHRPSRAAAVSYRGTMTRPLRRVSSLVLRRSRSYSRATIWKLNWRTIYGGTT</sequence>
<evidence type="ECO:0000313" key="2">
    <source>
        <dbReference type="Proteomes" id="UP000574390"/>
    </source>
</evidence>
<dbReference type="Proteomes" id="UP000574390">
    <property type="component" value="Unassembled WGS sequence"/>
</dbReference>
<proteinExistence type="predicted"/>
<dbReference type="EMBL" id="JABANM010022236">
    <property type="protein sequence ID" value="KAF4719919.1"/>
    <property type="molecule type" value="Genomic_DNA"/>
</dbReference>
<organism evidence="1 2">
    <name type="scientific">Perkinsus olseni</name>
    <name type="common">Perkinsus atlanticus</name>
    <dbReference type="NCBI Taxonomy" id="32597"/>
    <lineage>
        <taxon>Eukaryota</taxon>
        <taxon>Sar</taxon>
        <taxon>Alveolata</taxon>
        <taxon>Perkinsozoa</taxon>
        <taxon>Perkinsea</taxon>
        <taxon>Perkinsida</taxon>
        <taxon>Perkinsidae</taxon>
        <taxon>Perkinsus</taxon>
    </lineage>
</organism>
<gene>
    <name evidence="1" type="ORF">FOZ62_017044</name>
</gene>
<dbReference type="AlphaFoldDB" id="A0A7J6RGL6"/>
<evidence type="ECO:0000313" key="1">
    <source>
        <dbReference type="EMBL" id="KAF4719919.1"/>
    </source>
</evidence>
<name>A0A7J6RGL6_PEROL</name>
<reference evidence="1 2" key="1">
    <citation type="submission" date="2020-04" db="EMBL/GenBank/DDBJ databases">
        <title>Perkinsus olseni comparative genomics.</title>
        <authorList>
            <person name="Bogema D.R."/>
        </authorList>
    </citation>
    <scope>NUCLEOTIDE SEQUENCE [LARGE SCALE GENOMIC DNA]</scope>
    <source>
        <strain evidence="1">ATCC PRA-205</strain>
    </source>
</reference>
<accession>A0A7J6RGL6</accession>
<feature type="non-terminal residue" evidence="1">
    <location>
        <position position="85"/>
    </location>
</feature>